<sequence length="234" mass="23782">MVSSIVPGANNAHTLGVDTRFPRTAQTQRSDTAVQGDTVELSSAAISDARESVRASMSQVHEALAAGHDAQAMLVKIQALAKSGDQAGLTDAIAAFGQRIEAAIGRGAVVLTGQDVAVQAEPGAGAVMISGVDLRLGGDVLLVSADAQANETTLQSAQKAMDNLQAAMGRLVDSARALEAHQGFLGAAEAGARGDFDADGARLMALQIRQGLASLGNVSIANAEPQAVLSLFRA</sequence>
<dbReference type="InParanoid" id="A0A1B1AL87"/>
<feature type="coiled-coil region" evidence="1">
    <location>
        <begin position="147"/>
        <end position="174"/>
    </location>
</feature>
<name>A0A1B1AL87_9PROT</name>
<proteinExistence type="predicted"/>
<keyword evidence="1" id="KW-0175">Coiled coil</keyword>
<evidence type="ECO:0008006" key="4">
    <source>
        <dbReference type="Google" id="ProtNLM"/>
    </source>
</evidence>
<keyword evidence="3" id="KW-1185">Reference proteome</keyword>
<dbReference type="AlphaFoldDB" id="A0A1B1AL87"/>
<evidence type="ECO:0000313" key="3">
    <source>
        <dbReference type="Proteomes" id="UP000092498"/>
    </source>
</evidence>
<evidence type="ECO:0000256" key="1">
    <source>
        <dbReference type="SAM" id="Coils"/>
    </source>
</evidence>
<organism evidence="2 3">
    <name type="scientific">Candidatus Viadribacter manganicus</name>
    <dbReference type="NCBI Taxonomy" id="1759059"/>
    <lineage>
        <taxon>Bacteria</taxon>
        <taxon>Pseudomonadati</taxon>
        <taxon>Pseudomonadota</taxon>
        <taxon>Alphaproteobacteria</taxon>
        <taxon>Hyphomonadales</taxon>
        <taxon>Hyphomonadaceae</taxon>
        <taxon>Candidatus Viadribacter</taxon>
    </lineage>
</organism>
<evidence type="ECO:0000313" key="2">
    <source>
        <dbReference type="EMBL" id="ANP47336.1"/>
    </source>
</evidence>
<dbReference type="OrthoDB" id="8479475at2"/>
<gene>
    <name evidence="2" type="ORF">ATE48_16135</name>
</gene>
<dbReference type="Proteomes" id="UP000092498">
    <property type="component" value="Chromosome"/>
</dbReference>
<dbReference type="STRING" id="1759059.ATE48_16135"/>
<dbReference type="RefSeq" id="WP_066773283.1">
    <property type="nucleotide sequence ID" value="NZ_CP013244.1"/>
</dbReference>
<dbReference type="EMBL" id="CP013244">
    <property type="protein sequence ID" value="ANP47336.1"/>
    <property type="molecule type" value="Genomic_DNA"/>
</dbReference>
<protein>
    <recommendedName>
        <fullName evidence="4">Flagellin N-terminal domain-containing protein</fullName>
    </recommendedName>
</protein>
<dbReference type="KEGG" id="cbot:ATE48_16135"/>
<accession>A0A1B1AL87</accession>
<reference evidence="2 3" key="1">
    <citation type="submission" date="2015-11" db="EMBL/GenBank/DDBJ databases">
        <title>Whole-Genome Sequence of Candidatus Oderbacter manganicum from the National Park Lower Oder Valley, Germany.</title>
        <authorList>
            <person name="Braun B."/>
            <person name="Liere K."/>
            <person name="Szewzyk U."/>
        </authorList>
    </citation>
    <scope>NUCLEOTIDE SEQUENCE [LARGE SCALE GENOMIC DNA]</scope>
    <source>
        <strain evidence="2 3">OTSz_A_272</strain>
    </source>
</reference>